<gene>
    <name evidence="2" type="ORF">BDK51DRAFT_33412</name>
</gene>
<dbReference type="PANTHER" id="PTHR13457:SF1">
    <property type="entry name" value="HEAT REPEAT-CONTAINING PROTEIN 1"/>
    <property type="match status" value="1"/>
</dbReference>
<dbReference type="InterPro" id="IPR040191">
    <property type="entry name" value="UTP10"/>
</dbReference>
<keyword evidence="1" id="KW-0539">Nucleus</keyword>
<keyword evidence="1" id="KW-0698">rRNA processing</keyword>
<dbReference type="OrthoDB" id="31183at2759"/>
<dbReference type="AlphaFoldDB" id="A0A4P9VXJ6"/>
<dbReference type="GO" id="GO:0034455">
    <property type="term" value="C:t-UTP complex"/>
    <property type="evidence" value="ECO:0007669"/>
    <property type="project" value="TreeGrafter"/>
</dbReference>
<proteinExistence type="inferred from homology"/>
<protein>
    <recommendedName>
        <fullName evidence="1">U3 small nucleolar RNA-associated protein 10</fullName>
    </recommendedName>
</protein>
<dbReference type="GO" id="GO:0000462">
    <property type="term" value="P:maturation of SSU-rRNA from tricistronic rRNA transcript (SSU-rRNA, 5.8S rRNA, LSU-rRNA)"/>
    <property type="evidence" value="ECO:0007669"/>
    <property type="project" value="TreeGrafter"/>
</dbReference>
<dbReference type="GO" id="GO:0045943">
    <property type="term" value="P:positive regulation of transcription by RNA polymerase I"/>
    <property type="evidence" value="ECO:0007669"/>
    <property type="project" value="TreeGrafter"/>
</dbReference>
<reference evidence="3" key="1">
    <citation type="journal article" date="2018" name="Nat. Microbiol.">
        <title>Leveraging single-cell genomics to expand the fungal tree of life.</title>
        <authorList>
            <person name="Ahrendt S.R."/>
            <person name="Quandt C.A."/>
            <person name="Ciobanu D."/>
            <person name="Clum A."/>
            <person name="Salamov A."/>
            <person name="Andreopoulos B."/>
            <person name="Cheng J.F."/>
            <person name="Woyke T."/>
            <person name="Pelin A."/>
            <person name="Henrissat B."/>
            <person name="Reynolds N.K."/>
            <person name="Benny G.L."/>
            <person name="Smith M.E."/>
            <person name="James T.Y."/>
            <person name="Grigoriev I.V."/>
        </authorList>
    </citation>
    <scope>NUCLEOTIDE SEQUENCE [LARGE SCALE GENOMIC DNA]</scope>
</reference>
<keyword evidence="1" id="KW-0690">Ribosome biogenesis</keyword>
<dbReference type="GO" id="GO:0032040">
    <property type="term" value="C:small-subunit processome"/>
    <property type="evidence" value="ECO:0007669"/>
    <property type="project" value="TreeGrafter"/>
</dbReference>
<dbReference type="Proteomes" id="UP000269721">
    <property type="component" value="Unassembled WGS sequence"/>
</dbReference>
<dbReference type="EMBL" id="ML000996">
    <property type="protein sequence ID" value="RKO83645.1"/>
    <property type="molecule type" value="Genomic_DNA"/>
</dbReference>
<dbReference type="PANTHER" id="PTHR13457">
    <property type="entry name" value="BAP28"/>
    <property type="match status" value="1"/>
</dbReference>
<evidence type="ECO:0000313" key="2">
    <source>
        <dbReference type="EMBL" id="RKO83645.1"/>
    </source>
</evidence>
<dbReference type="GO" id="GO:0030686">
    <property type="term" value="C:90S preribosome"/>
    <property type="evidence" value="ECO:0007669"/>
    <property type="project" value="TreeGrafter"/>
</dbReference>
<dbReference type="GO" id="GO:0030515">
    <property type="term" value="F:snoRNA binding"/>
    <property type="evidence" value="ECO:0007669"/>
    <property type="project" value="TreeGrafter"/>
</dbReference>
<evidence type="ECO:0000256" key="1">
    <source>
        <dbReference type="RuleBase" id="RU367065"/>
    </source>
</evidence>
<accession>A0A4P9VXJ6</accession>
<comment type="function">
    <text evidence="1">Involved in nucleolar processing of pre-18S ribosomal RNA.</text>
</comment>
<feature type="non-terminal residue" evidence="2">
    <location>
        <position position="157"/>
    </location>
</feature>
<organism evidence="2 3">
    <name type="scientific">Blyttiomyces helicus</name>
    <dbReference type="NCBI Taxonomy" id="388810"/>
    <lineage>
        <taxon>Eukaryota</taxon>
        <taxon>Fungi</taxon>
        <taxon>Fungi incertae sedis</taxon>
        <taxon>Chytridiomycota</taxon>
        <taxon>Chytridiomycota incertae sedis</taxon>
        <taxon>Chytridiomycetes</taxon>
        <taxon>Chytridiomycetes incertae sedis</taxon>
        <taxon>Blyttiomyces</taxon>
    </lineage>
</organism>
<keyword evidence="3" id="KW-1185">Reference proteome</keyword>
<comment type="subunit">
    <text evidence="1">Component of the ribosomal small subunit (SSU) processome.</text>
</comment>
<evidence type="ECO:0000313" key="3">
    <source>
        <dbReference type="Proteomes" id="UP000269721"/>
    </source>
</evidence>
<comment type="similarity">
    <text evidence="1">Belongs to the HEATR1/UTP10 family.</text>
</comment>
<keyword evidence="1" id="KW-0687">Ribonucleoprotein</keyword>
<comment type="subcellular location">
    <subcellularLocation>
        <location evidence="1">Nucleus</location>
        <location evidence="1">Nucleolus</location>
    </subcellularLocation>
</comment>
<sequence>MPAPATTLAQQLQRVAATVGSSVNAAVTKKASLLFSAKEAADVDKETLFAVARNGLLDLTSRDPAFAQWEATLFSEASKTLDRALQSKEDNAKLDESIAKFLRTLSPHFLLQSALKVMEWLVRRFRAHELNVDSLVECVLPYHETKQFALVVSILVI</sequence>
<name>A0A4P9VXJ6_9FUNG</name>